<evidence type="ECO:0000313" key="4">
    <source>
        <dbReference type="EMBL" id="RWS21166.1"/>
    </source>
</evidence>
<comment type="similarity">
    <text evidence="1 2">Belongs to the RNase T2 family.</text>
</comment>
<dbReference type="EMBL" id="NCKV01013392">
    <property type="protein sequence ID" value="RWS21166.1"/>
    <property type="molecule type" value="Genomic_DNA"/>
</dbReference>
<sequence>LSRESNAEFRKSRWERDGVFFFANQRLNNPTKYFLKATKLFKKLKLTEKFQQVTLGEYISLNEIQQLFDVKVKLICETRKSVNYLKDITFCYDENIRLINCIPTAKYCSNNVMLKKSELKRVDSTELGEEVPVEKKRRDITKSPFKKKERKITESGVEVKRSKLKKRNDESEEL</sequence>
<dbReference type="AlphaFoldDB" id="A0A443S0X4"/>
<dbReference type="InterPro" id="IPR036430">
    <property type="entry name" value="RNase_T2-like_sf"/>
</dbReference>
<dbReference type="GO" id="GO:0003723">
    <property type="term" value="F:RNA binding"/>
    <property type="evidence" value="ECO:0007669"/>
    <property type="project" value="InterPro"/>
</dbReference>
<dbReference type="VEuPathDB" id="VectorBase:LDEU010874"/>
<dbReference type="SUPFAM" id="SSF55895">
    <property type="entry name" value="Ribonuclease Rh-like"/>
    <property type="match status" value="1"/>
</dbReference>
<feature type="region of interest" description="Disordered" evidence="3">
    <location>
        <begin position="142"/>
        <end position="174"/>
    </location>
</feature>
<proteinExistence type="inferred from homology"/>
<dbReference type="Proteomes" id="UP000288716">
    <property type="component" value="Unassembled WGS sequence"/>
</dbReference>
<keyword evidence="5" id="KW-1185">Reference proteome</keyword>
<name>A0A443S0X4_9ACAR</name>
<dbReference type="Pfam" id="PF00445">
    <property type="entry name" value="Ribonuclease_T2"/>
    <property type="match status" value="1"/>
</dbReference>
<organism evidence="4 5">
    <name type="scientific">Leptotrombidium deliense</name>
    <dbReference type="NCBI Taxonomy" id="299467"/>
    <lineage>
        <taxon>Eukaryota</taxon>
        <taxon>Metazoa</taxon>
        <taxon>Ecdysozoa</taxon>
        <taxon>Arthropoda</taxon>
        <taxon>Chelicerata</taxon>
        <taxon>Arachnida</taxon>
        <taxon>Acari</taxon>
        <taxon>Acariformes</taxon>
        <taxon>Trombidiformes</taxon>
        <taxon>Prostigmata</taxon>
        <taxon>Anystina</taxon>
        <taxon>Parasitengona</taxon>
        <taxon>Trombiculoidea</taxon>
        <taxon>Trombiculidae</taxon>
        <taxon>Leptotrombidium</taxon>
    </lineage>
</organism>
<evidence type="ECO:0000313" key="5">
    <source>
        <dbReference type="Proteomes" id="UP000288716"/>
    </source>
</evidence>
<feature type="non-terminal residue" evidence="4">
    <location>
        <position position="1"/>
    </location>
</feature>
<reference evidence="4 5" key="1">
    <citation type="journal article" date="2018" name="Gigascience">
        <title>Genomes of trombidid mites reveal novel predicted allergens and laterally-transferred genes associated with secondary metabolism.</title>
        <authorList>
            <person name="Dong X."/>
            <person name="Chaisiri K."/>
            <person name="Xia D."/>
            <person name="Armstrong S.D."/>
            <person name="Fang Y."/>
            <person name="Donnelly M.J."/>
            <person name="Kadowaki T."/>
            <person name="McGarry J.W."/>
            <person name="Darby A.C."/>
            <person name="Makepeace B.L."/>
        </authorList>
    </citation>
    <scope>NUCLEOTIDE SEQUENCE [LARGE SCALE GENOMIC DNA]</scope>
    <source>
        <strain evidence="4">UoL-UT</strain>
    </source>
</reference>
<dbReference type="Gene3D" id="3.90.730.10">
    <property type="entry name" value="Ribonuclease T2-like"/>
    <property type="match status" value="1"/>
</dbReference>
<evidence type="ECO:0000256" key="3">
    <source>
        <dbReference type="SAM" id="MobiDB-lite"/>
    </source>
</evidence>
<feature type="compositionally biased region" description="Basic and acidic residues" evidence="3">
    <location>
        <begin position="151"/>
        <end position="161"/>
    </location>
</feature>
<accession>A0A443S0X4</accession>
<protein>
    <submittedName>
        <fullName evidence="4">Uncharacterized protein</fullName>
    </submittedName>
</protein>
<comment type="caution">
    <text evidence="4">The sequence shown here is derived from an EMBL/GenBank/DDBJ whole genome shotgun (WGS) entry which is preliminary data.</text>
</comment>
<evidence type="ECO:0000256" key="1">
    <source>
        <dbReference type="ARBA" id="ARBA00007469"/>
    </source>
</evidence>
<dbReference type="GO" id="GO:0033897">
    <property type="term" value="F:ribonuclease T2 activity"/>
    <property type="evidence" value="ECO:0007669"/>
    <property type="project" value="InterPro"/>
</dbReference>
<gene>
    <name evidence="4" type="ORF">B4U80_14177</name>
</gene>
<evidence type="ECO:0000256" key="2">
    <source>
        <dbReference type="RuleBase" id="RU004328"/>
    </source>
</evidence>
<dbReference type="InterPro" id="IPR001568">
    <property type="entry name" value="RNase_T2-like"/>
</dbReference>